<accession>A0A5C1YL51</accession>
<dbReference type="KEGG" id="ail:FLP10_14645"/>
<dbReference type="AlphaFoldDB" id="A0A5C1YL51"/>
<name>A0A5C1YL51_9MICO</name>
<protein>
    <submittedName>
        <fullName evidence="2">Uncharacterized protein</fullName>
    </submittedName>
</protein>
<dbReference type="Proteomes" id="UP000324678">
    <property type="component" value="Chromosome"/>
</dbReference>
<gene>
    <name evidence="2" type="ORF">FLP10_14645</name>
</gene>
<organism evidence="2 3">
    <name type="scientific">Agromyces intestinalis</name>
    <dbReference type="NCBI Taxonomy" id="2592652"/>
    <lineage>
        <taxon>Bacteria</taxon>
        <taxon>Bacillati</taxon>
        <taxon>Actinomycetota</taxon>
        <taxon>Actinomycetes</taxon>
        <taxon>Micrococcales</taxon>
        <taxon>Microbacteriaceae</taxon>
        <taxon>Agromyces</taxon>
    </lineage>
</organism>
<reference evidence="2 3" key="1">
    <citation type="submission" date="2019-09" db="EMBL/GenBank/DDBJ databases">
        <title>Genome sequencing of strain KACC 19306.</title>
        <authorList>
            <person name="Heo J."/>
            <person name="Kim S.-J."/>
            <person name="Kim J.-S."/>
            <person name="Hong S.-B."/>
            <person name="Kwon S.-W."/>
        </authorList>
    </citation>
    <scope>NUCLEOTIDE SEQUENCE [LARGE SCALE GENOMIC DNA]</scope>
    <source>
        <strain evidence="2 3">KACC 19306</strain>
    </source>
</reference>
<dbReference type="EMBL" id="CP043505">
    <property type="protein sequence ID" value="QEO15532.1"/>
    <property type="molecule type" value="Genomic_DNA"/>
</dbReference>
<dbReference type="RefSeq" id="WP_149161546.1">
    <property type="nucleotide sequence ID" value="NZ_CP043505.1"/>
</dbReference>
<proteinExistence type="predicted"/>
<keyword evidence="3" id="KW-1185">Reference proteome</keyword>
<sequence length="70" mass="7619">MDLAHAFLAQRLADHGTTRLTEATPSELAAAEFRAVTRARRRAERAAAAASARGYTERGRHRAPAQPQHA</sequence>
<evidence type="ECO:0000313" key="3">
    <source>
        <dbReference type="Proteomes" id="UP000324678"/>
    </source>
</evidence>
<evidence type="ECO:0000313" key="2">
    <source>
        <dbReference type="EMBL" id="QEO15532.1"/>
    </source>
</evidence>
<evidence type="ECO:0000256" key="1">
    <source>
        <dbReference type="SAM" id="MobiDB-lite"/>
    </source>
</evidence>
<feature type="region of interest" description="Disordered" evidence="1">
    <location>
        <begin position="44"/>
        <end position="70"/>
    </location>
</feature>